<name>K0T848_THAOC</name>
<dbReference type="PRINTS" id="PR00081">
    <property type="entry name" value="GDHRDH"/>
</dbReference>
<dbReference type="PANTHER" id="PTHR43157">
    <property type="entry name" value="PHOSPHATIDYLINOSITOL-GLYCAN BIOSYNTHESIS CLASS F PROTEIN-RELATED"/>
    <property type="match status" value="1"/>
</dbReference>
<gene>
    <name evidence="3" type="ORF">THAOC_05118</name>
</gene>
<organism evidence="3 4">
    <name type="scientific">Thalassiosira oceanica</name>
    <name type="common">Marine diatom</name>
    <dbReference type="NCBI Taxonomy" id="159749"/>
    <lineage>
        <taxon>Eukaryota</taxon>
        <taxon>Sar</taxon>
        <taxon>Stramenopiles</taxon>
        <taxon>Ochrophyta</taxon>
        <taxon>Bacillariophyta</taxon>
        <taxon>Coscinodiscophyceae</taxon>
        <taxon>Thalassiosirophycidae</taxon>
        <taxon>Thalassiosirales</taxon>
        <taxon>Thalassiosiraceae</taxon>
        <taxon>Thalassiosira</taxon>
    </lineage>
</organism>
<feature type="chain" id="PRO_5003837774" evidence="2">
    <location>
        <begin position="19"/>
        <end position="1040"/>
    </location>
</feature>
<accession>K0T848</accession>
<dbReference type="Gene3D" id="3.40.50.300">
    <property type="entry name" value="P-loop containing nucleotide triphosphate hydrolases"/>
    <property type="match status" value="1"/>
</dbReference>
<evidence type="ECO:0000313" key="3">
    <source>
        <dbReference type="EMBL" id="EJK73269.1"/>
    </source>
</evidence>
<dbReference type="InterPro" id="IPR036291">
    <property type="entry name" value="NAD(P)-bd_dom_sf"/>
</dbReference>
<comment type="caution">
    <text evidence="3">The sequence shown here is derived from an EMBL/GenBank/DDBJ whole genome shotgun (WGS) entry which is preliminary data.</text>
</comment>
<keyword evidence="4" id="KW-1185">Reference proteome</keyword>
<dbReference type="Proteomes" id="UP000266841">
    <property type="component" value="Unassembled WGS sequence"/>
</dbReference>
<dbReference type="PANTHER" id="PTHR43157:SF31">
    <property type="entry name" value="PHOSPHATIDYLINOSITOL-GLYCAN BIOSYNTHESIS CLASS F PROTEIN"/>
    <property type="match status" value="1"/>
</dbReference>
<evidence type="ECO:0000256" key="2">
    <source>
        <dbReference type="SAM" id="SignalP"/>
    </source>
</evidence>
<dbReference type="SUPFAM" id="SSF51735">
    <property type="entry name" value="NAD(P)-binding Rossmann-fold domains"/>
    <property type="match status" value="1"/>
</dbReference>
<reference evidence="3 4" key="1">
    <citation type="journal article" date="2012" name="Genome Biol.">
        <title>Genome and low-iron response of an oceanic diatom adapted to chronic iron limitation.</title>
        <authorList>
            <person name="Lommer M."/>
            <person name="Specht M."/>
            <person name="Roy A.S."/>
            <person name="Kraemer L."/>
            <person name="Andreson R."/>
            <person name="Gutowska M.A."/>
            <person name="Wolf J."/>
            <person name="Bergner S.V."/>
            <person name="Schilhabel M.B."/>
            <person name="Klostermeier U.C."/>
            <person name="Beiko R.G."/>
            <person name="Rosenstiel P."/>
            <person name="Hippler M."/>
            <person name="Laroche J."/>
        </authorList>
    </citation>
    <scope>NUCLEOTIDE SEQUENCE [LARGE SCALE GENOMIC DNA]</scope>
    <source>
        <strain evidence="3 4">CCMP1005</strain>
    </source>
</reference>
<dbReference type="InterPro" id="IPR002347">
    <property type="entry name" value="SDR_fam"/>
</dbReference>
<dbReference type="InterPro" id="IPR027417">
    <property type="entry name" value="P-loop_NTPase"/>
</dbReference>
<feature type="signal peptide" evidence="2">
    <location>
        <begin position="1"/>
        <end position="18"/>
    </location>
</feature>
<evidence type="ECO:0000256" key="1">
    <source>
        <dbReference type="ARBA" id="ARBA00023002"/>
    </source>
</evidence>
<dbReference type="eggNOG" id="KOG1208">
    <property type="taxonomic scope" value="Eukaryota"/>
</dbReference>
<dbReference type="EMBL" id="AGNL01004641">
    <property type="protein sequence ID" value="EJK73269.1"/>
    <property type="molecule type" value="Genomic_DNA"/>
</dbReference>
<dbReference type="GO" id="GO:0016491">
    <property type="term" value="F:oxidoreductase activity"/>
    <property type="evidence" value="ECO:0007669"/>
    <property type="project" value="UniProtKB-KW"/>
</dbReference>
<sequence length="1040" mass="113867">MRPQMLLILAALLRHAGAWTNCVPACRSSRLSASGTSAAGRVTMSAEATDSSDGGSRREFFEDLAVRAGTFSLLAAAPSVIAFPDSAIAMDSTTPYSKVYMPAPHSMDGKIVVITGGNTGLGLESVSGFGDETANGYPAVAKGQLALDEVNRYLAGKDSVGKASYVSLDLCDLDNVKSFWSRLEGKIGDAKIDVLMNNAGVMAIPDRRLTKDGYEKTFQTNHLGHFALLSVILDKLQGDARIVNVSSMGHLFASKGLELDNLNGEREYGPWSSYGLSKLENILFTNEIKRRAGASEKWRNLQAYSLHPGAVQTDLASNDMKANGFSSWQDKVVMESLAKFVKTVQEGASTQVYLASSNAVGKDNGKYFSDVLRYHGSSSRDGGSSRSINLTSHRRQARLTKCELSMLVFACTTSTSRGWSVCEASPLVASPPPPNPAKLVSDLDASVPMMYCAPSTPARSPTRFSETPTLTTRLRRLAVSTFDDVRFLTSLRASLRSPHVHMSETADAISDAPGKKNFAAILPNSAGLGPAWACITFLAKTNVIVETTVKISWDHHENQDEALRAWDVRTISGSSSCPPALSLLADRWIRVLVRDAKSGLSGVSCCCRVTNLLIGGCEVVTNDSTTNPSSNIESSMESRLDTIIAASCLPISCPVSLKESEVEKHNQIMGQIMTRRAHRRQERSLLSGGGLPFLSFAVAAVIFWAVWHSKISRQVESSAMETPTTGVMVLGMHRSGTSMLTGLLSNFGYALGAGPDSDLFEAASDNVKGFLKISSSCSKTTFFSKNMAWDYNISLFDPDLALEGDLDKNGERGLSFLNNEPSFFGLFNNHPKGVPYLQKDPRMCITLPAWLRMLNNRPAILFTYRHPLEVAESLKRREEKEHEGEAYPLTYGLYLWIVYNTQALRHSERLCRVHTSNNAIFKSPLEELLRIHDELTVKCHVMPPPVPEISHEVIDSFIDPHLQHQKGFGGAVVKDFGDGCLARAFSSDYAEGTVERDAENSMYLAAMEFYCDLESGKAYRDDYEWLSIPFMRYPRTLEET</sequence>
<dbReference type="Pfam" id="PF00106">
    <property type="entry name" value="adh_short"/>
    <property type="match status" value="1"/>
</dbReference>
<keyword evidence="1" id="KW-0560">Oxidoreductase</keyword>
<protein>
    <submittedName>
        <fullName evidence="3">Uncharacterized protein</fullName>
    </submittedName>
</protein>
<dbReference type="OrthoDB" id="38641at2759"/>
<dbReference type="AlphaFoldDB" id="K0T848"/>
<dbReference type="SUPFAM" id="SSF52540">
    <property type="entry name" value="P-loop containing nucleoside triphosphate hydrolases"/>
    <property type="match status" value="1"/>
</dbReference>
<proteinExistence type="predicted"/>
<evidence type="ECO:0000313" key="4">
    <source>
        <dbReference type="Proteomes" id="UP000266841"/>
    </source>
</evidence>
<dbReference type="Gene3D" id="3.40.50.720">
    <property type="entry name" value="NAD(P)-binding Rossmann-like Domain"/>
    <property type="match status" value="1"/>
</dbReference>
<keyword evidence="2" id="KW-0732">Signal</keyword>